<organism evidence="2 3">
    <name type="scientific">Halobacillus litoralis</name>
    <dbReference type="NCBI Taxonomy" id="45668"/>
    <lineage>
        <taxon>Bacteria</taxon>
        <taxon>Bacillati</taxon>
        <taxon>Bacillota</taxon>
        <taxon>Bacilli</taxon>
        <taxon>Bacillales</taxon>
        <taxon>Bacillaceae</taxon>
        <taxon>Halobacillus</taxon>
    </lineage>
</organism>
<dbReference type="Proteomes" id="UP000450457">
    <property type="component" value="Unassembled WGS sequence"/>
</dbReference>
<reference evidence="2 3" key="1">
    <citation type="submission" date="2019-11" db="EMBL/GenBank/DDBJ databases">
        <title>Genome sequences of 17 halophilic strains isolated from different environments.</title>
        <authorList>
            <person name="Furrow R.E."/>
        </authorList>
    </citation>
    <scope>NUCLEOTIDE SEQUENCE [LARGE SCALE GENOMIC DNA]</scope>
    <source>
        <strain evidence="2 3">SL-4</strain>
    </source>
</reference>
<evidence type="ECO:0000313" key="2">
    <source>
        <dbReference type="EMBL" id="MYL71829.1"/>
    </source>
</evidence>
<name>A0A845FDB3_9BACI</name>
<dbReference type="GeneID" id="78007972"/>
<evidence type="ECO:0000313" key="3">
    <source>
        <dbReference type="Proteomes" id="UP000450457"/>
    </source>
</evidence>
<dbReference type="OrthoDB" id="2427324at2"/>
<gene>
    <name evidence="2" type="ORF">GLW00_13260</name>
</gene>
<accession>A0A845FDB3</accession>
<protein>
    <submittedName>
        <fullName evidence="2">Uncharacterized protein</fullName>
    </submittedName>
</protein>
<keyword evidence="1" id="KW-0812">Transmembrane</keyword>
<keyword evidence="1" id="KW-0472">Membrane</keyword>
<dbReference type="RefSeq" id="WP_160914806.1">
    <property type="nucleotide sequence ID" value="NZ_WMFA01000004.1"/>
</dbReference>
<dbReference type="EMBL" id="WMFA01000004">
    <property type="protein sequence ID" value="MYL71829.1"/>
    <property type="molecule type" value="Genomic_DNA"/>
</dbReference>
<sequence length="146" mass="17150">MYTARPPRWVLPAFAPIYITDLREQDLTILTLVSFAVVLLIFGGSYQLKVDQTIQYHVCFFHLRVLGSKLHPEDIHKIVFKDAGWGKPAGTIKRKRGLPIRVMNFNSVEVLAELKCFAERHQIRVEERKYYRTVYDQKMNKEKQRA</sequence>
<evidence type="ECO:0000256" key="1">
    <source>
        <dbReference type="SAM" id="Phobius"/>
    </source>
</evidence>
<keyword evidence="1" id="KW-1133">Transmembrane helix</keyword>
<feature type="transmembrane region" description="Helical" evidence="1">
    <location>
        <begin position="27"/>
        <end position="46"/>
    </location>
</feature>
<comment type="caution">
    <text evidence="2">The sequence shown here is derived from an EMBL/GenBank/DDBJ whole genome shotgun (WGS) entry which is preliminary data.</text>
</comment>
<dbReference type="AlphaFoldDB" id="A0A845FDB3"/>
<proteinExistence type="predicted"/>